<dbReference type="InterPro" id="IPR027417">
    <property type="entry name" value="P-loop_NTPase"/>
</dbReference>
<dbReference type="GO" id="GO:0003924">
    <property type="term" value="F:GTPase activity"/>
    <property type="evidence" value="ECO:0007669"/>
    <property type="project" value="InterPro"/>
</dbReference>
<protein>
    <submittedName>
        <fullName evidence="3">Ribosome small subunit-dependent GTPase A</fullName>
    </submittedName>
</protein>
<comment type="caution">
    <text evidence="3">The sequence shown here is derived from an EMBL/GenBank/DDBJ whole genome shotgun (WGS) entry which is preliminary data.</text>
</comment>
<dbReference type="GO" id="GO:0042254">
    <property type="term" value="P:ribosome biogenesis"/>
    <property type="evidence" value="ECO:0007669"/>
    <property type="project" value="UniProtKB-KW"/>
</dbReference>
<reference evidence="4" key="1">
    <citation type="journal article" date="2017" name="Proc. Natl. Acad. Sci. U.S.A.">
        <title>Simulation of Deepwater Horizon oil plume reveals substrate specialization within a complex community of hydrocarbon degraders.</title>
        <authorList>
            <person name="Hu P."/>
            <person name="Dubinsky E.A."/>
            <person name="Probst A.J."/>
            <person name="Wang J."/>
            <person name="Sieber C.M.K."/>
            <person name="Tom L.M."/>
            <person name="Gardinali P."/>
            <person name="Banfield J.F."/>
            <person name="Atlas R.M."/>
            <person name="Andersen G.L."/>
        </authorList>
    </citation>
    <scope>NUCLEOTIDE SEQUENCE [LARGE SCALE GENOMIC DNA]</scope>
</reference>
<gene>
    <name evidence="3" type="ORF">A9R00_09470</name>
</gene>
<dbReference type="EMBL" id="MABE01000549">
    <property type="protein sequence ID" value="OUS39518.1"/>
    <property type="molecule type" value="Genomic_DNA"/>
</dbReference>
<dbReference type="InterPro" id="IPR004881">
    <property type="entry name" value="Ribosome_biogen_GTPase_RsgA"/>
</dbReference>
<dbReference type="PANTHER" id="PTHR32120:SF10">
    <property type="entry name" value="SMALL RIBOSOMAL SUBUNIT BIOGENESIS GTPASE RSGA"/>
    <property type="match status" value="1"/>
</dbReference>
<sequence length="124" mass="14149">DKGKHTTTHRQLIFSHQQVAIIDTPGMRELSLLNAEQGLDKTFEDIVSLSQSCKFSNCQHVSEPGCAILAALEAGEITQAHFDNYKKLLKEDAFLQRRELGAYAEKQHERAFFKMIDNVKKQSW</sequence>
<evidence type="ECO:0000256" key="1">
    <source>
        <dbReference type="ARBA" id="ARBA00022517"/>
    </source>
</evidence>
<dbReference type="Gene3D" id="3.40.50.300">
    <property type="entry name" value="P-loop containing nucleotide triphosphate hydrolases"/>
    <property type="match status" value="1"/>
</dbReference>
<dbReference type="PANTHER" id="PTHR32120">
    <property type="entry name" value="SMALL RIBOSOMAL SUBUNIT BIOGENESIS GTPASE RSGA"/>
    <property type="match status" value="1"/>
</dbReference>
<keyword evidence="1" id="KW-0690">Ribosome biogenesis</keyword>
<name>A0A1Y5HQG0_OLEAN</name>
<proteinExistence type="predicted"/>
<dbReference type="Gene3D" id="1.10.40.50">
    <property type="entry name" value="Probable gtpase engc, domain 3"/>
    <property type="match status" value="1"/>
</dbReference>
<dbReference type="GO" id="GO:0005525">
    <property type="term" value="F:GTP binding"/>
    <property type="evidence" value="ECO:0007669"/>
    <property type="project" value="InterPro"/>
</dbReference>
<dbReference type="AlphaFoldDB" id="A0A1Y5HQG0"/>
<dbReference type="Pfam" id="PF03193">
    <property type="entry name" value="RsgA_GTPase"/>
    <property type="match status" value="1"/>
</dbReference>
<dbReference type="InterPro" id="IPR010914">
    <property type="entry name" value="RsgA_GTPase_dom"/>
</dbReference>
<feature type="domain" description="EngC GTPase" evidence="2">
    <location>
        <begin position="1"/>
        <end position="32"/>
    </location>
</feature>
<organism evidence="3 4">
    <name type="scientific">Oleispira antarctica</name>
    <dbReference type="NCBI Taxonomy" id="188908"/>
    <lineage>
        <taxon>Bacteria</taxon>
        <taxon>Pseudomonadati</taxon>
        <taxon>Pseudomonadota</taxon>
        <taxon>Gammaproteobacteria</taxon>
        <taxon>Oceanospirillales</taxon>
        <taxon>Oceanospirillaceae</taxon>
        <taxon>Oleispira</taxon>
    </lineage>
</organism>
<dbReference type="Proteomes" id="UP000227088">
    <property type="component" value="Unassembled WGS sequence"/>
</dbReference>
<evidence type="ECO:0000313" key="4">
    <source>
        <dbReference type="Proteomes" id="UP000227088"/>
    </source>
</evidence>
<accession>A0A1Y5HQG0</accession>
<evidence type="ECO:0000313" key="3">
    <source>
        <dbReference type="EMBL" id="OUS39518.1"/>
    </source>
</evidence>
<feature type="non-terminal residue" evidence="3">
    <location>
        <position position="1"/>
    </location>
</feature>
<evidence type="ECO:0000259" key="2">
    <source>
        <dbReference type="Pfam" id="PF03193"/>
    </source>
</evidence>
<dbReference type="SUPFAM" id="SSF52540">
    <property type="entry name" value="P-loop containing nucleoside triphosphate hydrolases"/>
    <property type="match status" value="1"/>
</dbReference>